<keyword evidence="2" id="KW-1185">Reference proteome</keyword>
<dbReference type="RefSeq" id="WP_230371259.1">
    <property type="nucleotide sequence ID" value="NZ_WLYX01000001.1"/>
</dbReference>
<protein>
    <submittedName>
        <fullName evidence="1">Uncharacterized protein</fullName>
    </submittedName>
</protein>
<comment type="caution">
    <text evidence="1">The sequence shown here is derived from an EMBL/GenBank/DDBJ whole genome shotgun (WGS) entry which is preliminary data.</text>
</comment>
<evidence type="ECO:0000313" key="2">
    <source>
        <dbReference type="Proteomes" id="UP000446658"/>
    </source>
</evidence>
<name>A0A844GEI7_9NEIS</name>
<evidence type="ECO:0000313" key="1">
    <source>
        <dbReference type="EMBL" id="MTD34069.1"/>
    </source>
</evidence>
<accession>A0A844GEI7</accession>
<proteinExistence type="predicted"/>
<dbReference type="AlphaFoldDB" id="A0A844GEI7"/>
<dbReference type="Proteomes" id="UP000446658">
    <property type="component" value="Unassembled WGS sequence"/>
</dbReference>
<sequence length="115" mass="12780">MNLYTKTALQLTEAFQRDMDKLNRDLVRIMEAEKLAVAFSAGGVATTACYSFPHGLSLKATMPIEVIGDSINTLHKLAAEYGRTLVNERNARYVLVAADLREINTSAIELYVEEI</sequence>
<organism evidence="1 2">
    <name type="scientific">Paludibacterium denitrificans</name>
    <dbReference type="NCBI Taxonomy" id="2675226"/>
    <lineage>
        <taxon>Bacteria</taxon>
        <taxon>Pseudomonadati</taxon>
        <taxon>Pseudomonadota</taxon>
        <taxon>Betaproteobacteria</taxon>
        <taxon>Neisseriales</taxon>
        <taxon>Chromobacteriaceae</taxon>
        <taxon>Paludibacterium</taxon>
    </lineage>
</organism>
<gene>
    <name evidence="1" type="ORF">GKE73_16750</name>
</gene>
<dbReference type="EMBL" id="WLYX01000001">
    <property type="protein sequence ID" value="MTD34069.1"/>
    <property type="molecule type" value="Genomic_DNA"/>
</dbReference>
<reference evidence="1 2" key="1">
    <citation type="submission" date="2019-11" db="EMBL/GenBank/DDBJ databases">
        <title>Draft genome sequence of Paludibacterium sp. dN18-1.</title>
        <authorList>
            <person name="Im W.-T."/>
        </authorList>
    </citation>
    <scope>NUCLEOTIDE SEQUENCE [LARGE SCALE GENOMIC DNA]</scope>
    <source>
        <strain evidence="2">dN 18-1</strain>
    </source>
</reference>